<dbReference type="STRING" id="741276.A0A2S5B7Z2"/>
<dbReference type="Proteomes" id="UP000237144">
    <property type="component" value="Unassembled WGS sequence"/>
</dbReference>
<organism evidence="2 3">
    <name type="scientific">Rhodotorula taiwanensis</name>
    <dbReference type="NCBI Taxonomy" id="741276"/>
    <lineage>
        <taxon>Eukaryota</taxon>
        <taxon>Fungi</taxon>
        <taxon>Dikarya</taxon>
        <taxon>Basidiomycota</taxon>
        <taxon>Pucciniomycotina</taxon>
        <taxon>Microbotryomycetes</taxon>
        <taxon>Sporidiobolales</taxon>
        <taxon>Sporidiobolaceae</taxon>
        <taxon>Rhodotorula</taxon>
    </lineage>
</organism>
<dbReference type="InterPro" id="IPR036108">
    <property type="entry name" value="4pyrrol_syn_uPrphyn_synt_sf"/>
</dbReference>
<gene>
    <name evidence="2" type="ORF">BMF94_4053</name>
</gene>
<dbReference type="GO" id="GO:0006782">
    <property type="term" value="P:protoporphyrinogen IX biosynthetic process"/>
    <property type="evidence" value="ECO:0007669"/>
    <property type="project" value="UniProtKB-UniPathway"/>
</dbReference>
<reference evidence="2 3" key="1">
    <citation type="journal article" date="2018" name="Front. Microbiol.">
        <title>Prospects for Fungal Bioremediation of Acidic Radioactive Waste Sites: Characterization and Genome Sequence of Rhodotorula taiwanensis MD1149.</title>
        <authorList>
            <person name="Tkavc R."/>
            <person name="Matrosova V.Y."/>
            <person name="Grichenko O.E."/>
            <person name="Gostincar C."/>
            <person name="Volpe R.P."/>
            <person name="Klimenkova P."/>
            <person name="Gaidamakova E.K."/>
            <person name="Zhou C.E."/>
            <person name="Stewart B.J."/>
            <person name="Lyman M.G."/>
            <person name="Malfatti S.A."/>
            <person name="Rubinfeld B."/>
            <person name="Courtot M."/>
            <person name="Singh J."/>
            <person name="Dalgard C.L."/>
            <person name="Hamilton T."/>
            <person name="Frey K.G."/>
            <person name="Gunde-Cimerman N."/>
            <person name="Dugan L."/>
            <person name="Daly M.J."/>
        </authorList>
    </citation>
    <scope>NUCLEOTIDE SEQUENCE [LARGE SCALE GENOMIC DNA]</scope>
    <source>
        <strain evidence="2 3">MD1149</strain>
    </source>
</reference>
<protein>
    <recommendedName>
        <fullName evidence="1">Tetrapyrrole biosynthesis uroporphyrinogen III synthase domain-containing protein</fullName>
    </recommendedName>
</protein>
<proteinExistence type="predicted"/>
<dbReference type="InterPro" id="IPR039793">
    <property type="entry name" value="UROS/Hem4"/>
</dbReference>
<dbReference type="UniPathway" id="UPA00251">
    <property type="reaction ID" value="UER00320"/>
</dbReference>
<dbReference type="Pfam" id="PF02602">
    <property type="entry name" value="HEM4"/>
    <property type="match status" value="1"/>
</dbReference>
<sequence length="330" mass="35978">MESPRKRLRRHLILVRTPKDPLDSDPYHVASLQFAATRSGTSTLTLHHLPILETTYCNQDQLERAVEAVHAASGAEYDGVVLTSARSVQAYCAAQSALADARKTPLLPPSIPYFVVGHPTCTALRGAPCPPTEDRVLGADAGGTGERLAEYIVQHFQDHDERRVTSHNARNGSGERPRRPRLLYLTGDKNRDTIPRRLSDAGIDLVPLQVYSTCRCTDFERRLGQVLDRIRAPPDRDIQGEEAHAGATVEEVWFALFSPSGASECLAEMHKRGLFGDAAATSRIRFAAIGPVTEQFLLDQGLPVDAVASKPEPEALLSAVLQAGATDFLS</sequence>
<feature type="domain" description="Tetrapyrrole biosynthesis uroporphyrinogen III synthase" evidence="1">
    <location>
        <begin position="47"/>
        <end position="317"/>
    </location>
</feature>
<dbReference type="SUPFAM" id="SSF69618">
    <property type="entry name" value="HemD-like"/>
    <property type="match status" value="1"/>
</dbReference>
<dbReference type="AlphaFoldDB" id="A0A2S5B7Z2"/>
<dbReference type="EMBL" id="PJQD01000045">
    <property type="protein sequence ID" value="POY72892.1"/>
    <property type="molecule type" value="Genomic_DNA"/>
</dbReference>
<dbReference type="PANTHER" id="PTHR12390">
    <property type="entry name" value="UROPORPHYRINOGEN III SYNTHASE"/>
    <property type="match status" value="1"/>
</dbReference>
<name>A0A2S5B7Z2_9BASI</name>
<comment type="caution">
    <text evidence="2">The sequence shown here is derived from an EMBL/GenBank/DDBJ whole genome shotgun (WGS) entry which is preliminary data.</text>
</comment>
<keyword evidence="3" id="KW-1185">Reference proteome</keyword>
<evidence type="ECO:0000259" key="1">
    <source>
        <dbReference type="Pfam" id="PF02602"/>
    </source>
</evidence>
<evidence type="ECO:0000313" key="2">
    <source>
        <dbReference type="EMBL" id="POY72892.1"/>
    </source>
</evidence>
<dbReference type="GO" id="GO:0006780">
    <property type="term" value="P:uroporphyrinogen III biosynthetic process"/>
    <property type="evidence" value="ECO:0007669"/>
    <property type="project" value="InterPro"/>
</dbReference>
<dbReference type="GO" id="GO:0005829">
    <property type="term" value="C:cytosol"/>
    <property type="evidence" value="ECO:0007669"/>
    <property type="project" value="TreeGrafter"/>
</dbReference>
<dbReference type="InterPro" id="IPR003754">
    <property type="entry name" value="4pyrrol_synth_uPrphyn_synth"/>
</dbReference>
<dbReference type="PANTHER" id="PTHR12390:SF0">
    <property type="entry name" value="UROPORPHYRINOGEN-III SYNTHASE"/>
    <property type="match status" value="1"/>
</dbReference>
<dbReference type="Gene3D" id="3.40.50.10090">
    <property type="match status" value="2"/>
</dbReference>
<dbReference type="OrthoDB" id="5595751at2759"/>
<evidence type="ECO:0000313" key="3">
    <source>
        <dbReference type="Proteomes" id="UP000237144"/>
    </source>
</evidence>
<dbReference type="CDD" id="cd06578">
    <property type="entry name" value="HemD"/>
    <property type="match status" value="1"/>
</dbReference>
<accession>A0A2S5B7Z2</accession>
<dbReference type="GO" id="GO:0004852">
    <property type="term" value="F:uroporphyrinogen-III synthase activity"/>
    <property type="evidence" value="ECO:0007669"/>
    <property type="project" value="InterPro"/>
</dbReference>